<reference evidence="1 2" key="1">
    <citation type="submission" date="2018-01" db="EMBL/GenBank/DDBJ databases">
        <title>Glutamicibacter soli strain NHPC-3 Whole genome sequence and assembly.</title>
        <authorList>
            <person name="Choudhury P."/>
            <person name="Gupta D."/>
            <person name="Sengupta K."/>
            <person name="Jawed A."/>
            <person name="Sultana N."/>
            <person name="Saha P."/>
        </authorList>
    </citation>
    <scope>NUCLEOTIDE SEQUENCE [LARGE SCALE GENOMIC DNA]</scope>
    <source>
        <strain evidence="1 2">NHPC-3</strain>
    </source>
</reference>
<organism evidence="1 2">
    <name type="scientific">Glutamicibacter soli</name>
    <dbReference type="NCBI Taxonomy" id="453836"/>
    <lineage>
        <taxon>Bacteria</taxon>
        <taxon>Bacillati</taxon>
        <taxon>Actinomycetota</taxon>
        <taxon>Actinomycetes</taxon>
        <taxon>Micrococcales</taxon>
        <taxon>Micrococcaceae</taxon>
        <taxon>Glutamicibacter</taxon>
    </lineage>
</organism>
<gene>
    <name evidence="1" type="ORF">C1H84_05010</name>
</gene>
<evidence type="ECO:0000313" key="1">
    <source>
        <dbReference type="EMBL" id="RBM02791.1"/>
    </source>
</evidence>
<sequence length="290" mass="32122">MGLTWFNTPQATAGLVPALITTPTGQDRDEALESLLKKARATKDPQGFDEQTYQMKSLRETSVPKRVSTIEENEAFSPVSEYDYVSVRRPDGLLERYSTSLGIVSARTGERIPDQDMDTGKRIPLGRTTRELSLTEAELTEFEKTNSVWERFHIPDNAKDLDAKVRSTSANGMAMFTGNPETALFEVLGFHMVDWNPSQAQSAAVLELLQGRTDITFDGETTDRLGRTGLVFSLNQDYVPGYIPTDILTYRYSFIFDSTTGHLNAFEEVAANVDGFVQGGTLNSITVAPL</sequence>
<dbReference type="EMBL" id="POAF01000002">
    <property type="protein sequence ID" value="RBM02791.1"/>
    <property type="molecule type" value="Genomic_DNA"/>
</dbReference>
<protein>
    <submittedName>
        <fullName evidence="1">Uncharacterized protein</fullName>
    </submittedName>
</protein>
<accession>A0A365YJA3</accession>
<dbReference type="AlphaFoldDB" id="A0A365YJA3"/>
<evidence type="ECO:0000313" key="2">
    <source>
        <dbReference type="Proteomes" id="UP000252167"/>
    </source>
</evidence>
<keyword evidence="2" id="KW-1185">Reference proteome</keyword>
<comment type="caution">
    <text evidence="1">The sequence shown here is derived from an EMBL/GenBank/DDBJ whole genome shotgun (WGS) entry which is preliminary data.</text>
</comment>
<proteinExistence type="predicted"/>
<name>A0A365YJA3_9MICC</name>
<dbReference type="Proteomes" id="UP000252167">
    <property type="component" value="Unassembled WGS sequence"/>
</dbReference>